<protein>
    <submittedName>
        <fullName evidence="5">Ankyrin repeat domain-containing protein</fullName>
    </submittedName>
    <submittedName>
        <fullName evidence="4">Ankyrin repeats (3 copies)</fullName>
    </submittedName>
</protein>
<dbReference type="AlphaFoldDB" id="A0A0Q9YNX6"/>
<keyword evidence="6" id="KW-1185">Reference proteome</keyword>
<evidence type="ECO:0000256" key="1">
    <source>
        <dbReference type="ARBA" id="ARBA00022737"/>
    </source>
</evidence>
<dbReference type="EMBL" id="LKAJ01000018">
    <property type="protein sequence ID" value="KRG18906.1"/>
    <property type="molecule type" value="Genomic_DNA"/>
</dbReference>
<accession>A0A0Q9YNX6</accession>
<reference evidence="5" key="3">
    <citation type="submission" date="2021-06" db="EMBL/GenBank/DDBJ databases">
        <title>Genomic Description and Analysis of Intracellular Bacteria, Candidatus Berkiella cookevillensis and Candidatus Berkiella aquae.</title>
        <authorList>
            <person name="Kidane D.T."/>
            <person name="Mehari Y.T."/>
            <person name="Rice F.C."/>
            <person name="Arivett B.A."/>
            <person name="Farone A.L."/>
            <person name="Berk S.G."/>
            <person name="Farone M.B."/>
        </authorList>
    </citation>
    <scope>NUCLEOTIDE SEQUENCE</scope>
    <source>
        <strain evidence="5">HT99</strain>
    </source>
</reference>
<dbReference type="SUPFAM" id="SSF48403">
    <property type="entry name" value="Ankyrin repeat"/>
    <property type="match status" value="1"/>
</dbReference>
<evidence type="ECO:0000256" key="3">
    <source>
        <dbReference type="PROSITE-ProRule" id="PRU00023"/>
    </source>
</evidence>
<dbReference type="GO" id="GO:0085020">
    <property type="term" value="P:protein K6-linked ubiquitination"/>
    <property type="evidence" value="ECO:0007669"/>
    <property type="project" value="TreeGrafter"/>
</dbReference>
<dbReference type="PROSITE" id="PS50088">
    <property type="entry name" value="ANK_REPEAT"/>
    <property type="match status" value="1"/>
</dbReference>
<reference evidence="4" key="1">
    <citation type="submission" date="2015-09" db="EMBL/GenBank/DDBJ databases">
        <title>Draft Genome Sequences of Two Novel Amoeba-resistant Intranuclear Bacteria, Candidatus Berkiella cookevillensis and Candidatus Berkiella aquae.</title>
        <authorList>
            <person name="Mehari Y.T."/>
            <person name="Arivett B.A."/>
            <person name="Farone A.L."/>
            <person name="Gunderson J.H."/>
            <person name="Farone M.B."/>
        </authorList>
    </citation>
    <scope>NUCLEOTIDE SEQUENCE [LARGE SCALE GENOMIC DNA]</scope>
    <source>
        <strain evidence="4">HT99</strain>
    </source>
</reference>
<dbReference type="InterPro" id="IPR002110">
    <property type="entry name" value="Ankyrin_rpt"/>
</dbReference>
<gene>
    <name evidence="5" type="ORF">HT99x_009355</name>
    <name evidence="4" type="ORF">HT99x_02896</name>
</gene>
<sequence>MILGTSTNTTKDANTIAFFKIIQEPLTNESTEALQQLIVEGIHLHANDSHGYTPLERARQIDNIAIVQRLLDAWIMSNAQNHNSTPLHWAIQHFPQMVPWLLERRINIDAQDNQGNTALHEAMLQNSTDIAQLLLEKGAIINILNKLGKSPLMIAIGTYFHQPDDLQKIMLTILNKIIKADRFKYLQEDLGTDWKSVPTLEATASKILTTNPKHIVSLFAIIEHHHFNATKLTPPLLTERLLCFLDTPTEAIDEPLSSSTCLLTSASTNSSTSTQIHDLSTQVANMDIFSFRRPYMRIG</sequence>
<name>A0A0Q9YNX6_9GAMM</name>
<keyword evidence="1" id="KW-0677">Repeat</keyword>
<evidence type="ECO:0000313" key="6">
    <source>
        <dbReference type="Proteomes" id="UP000051497"/>
    </source>
</evidence>
<dbReference type="Gene3D" id="1.25.40.20">
    <property type="entry name" value="Ankyrin repeat-containing domain"/>
    <property type="match status" value="1"/>
</dbReference>
<dbReference type="InterPro" id="IPR036770">
    <property type="entry name" value="Ankyrin_rpt-contain_sf"/>
</dbReference>
<dbReference type="Pfam" id="PF12796">
    <property type="entry name" value="Ank_2"/>
    <property type="match status" value="1"/>
</dbReference>
<evidence type="ECO:0000313" key="5">
    <source>
        <dbReference type="EMBL" id="MCS5711644.1"/>
    </source>
</evidence>
<dbReference type="STRING" id="295108.HT99x_02896"/>
<dbReference type="OrthoDB" id="5636137at2"/>
<proteinExistence type="predicted"/>
<feature type="repeat" description="ANK" evidence="3">
    <location>
        <begin position="114"/>
        <end position="146"/>
    </location>
</feature>
<dbReference type="SMART" id="SM00248">
    <property type="entry name" value="ANK"/>
    <property type="match status" value="3"/>
</dbReference>
<keyword evidence="2 3" id="KW-0040">ANK repeat</keyword>
<reference evidence="5" key="2">
    <citation type="journal article" date="2016" name="Genome Announc.">
        <title>Draft Genome Sequences of Two Novel Amoeba-Resistant Intranuclear Bacteria, 'Candidatus Berkiella cookevillensis' and 'Candidatus Berkiella aquae'.</title>
        <authorList>
            <person name="Mehari Y.T."/>
            <person name="Arivett B.A."/>
            <person name="Farone A.L."/>
            <person name="Gunderson J.H."/>
            <person name="Farone M.B."/>
        </authorList>
    </citation>
    <scope>NUCLEOTIDE SEQUENCE</scope>
    <source>
        <strain evidence="5">HT99</strain>
    </source>
</reference>
<comment type="caution">
    <text evidence="4">The sequence shown here is derived from an EMBL/GenBank/DDBJ whole genome shotgun (WGS) entry which is preliminary data.</text>
</comment>
<dbReference type="PANTHER" id="PTHR24171">
    <property type="entry name" value="ANKYRIN REPEAT DOMAIN-CONTAINING PROTEIN 39-RELATED"/>
    <property type="match status" value="1"/>
</dbReference>
<dbReference type="Proteomes" id="UP000051497">
    <property type="component" value="Unassembled WGS sequence"/>
</dbReference>
<dbReference type="PROSITE" id="PS50297">
    <property type="entry name" value="ANK_REP_REGION"/>
    <property type="match status" value="1"/>
</dbReference>
<dbReference type="GO" id="GO:0004842">
    <property type="term" value="F:ubiquitin-protein transferase activity"/>
    <property type="evidence" value="ECO:0007669"/>
    <property type="project" value="TreeGrafter"/>
</dbReference>
<evidence type="ECO:0000313" key="4">
    <source>
        <dbReference type="EMBL" id="KRG18906.1"/>
    </source>
</evidence>
<evidence type="ECO:0000256" key="2">
    <source>
        <dbReference type="ARBA" id="ARBA00023043"/>
    </source>
</evidence>
<dbReference type="EMBL" id="LKAJ02000001">
    <property type="protein sequence ID" value="MCS5711644.1"/>
    <property type="molecule type" value="Genomic_DNA"/>
</dbReference>
<dbReference type="RefSeq" id="WP_075067486.1">
    <property type="nucleotide sequence ID" value="NZ_LKAJ02000001.1"/>
</dbReference>
<organism evidence="4">
    <name type="scientific">Candidatus Berkiella aquae</name>
    <dbReference type="NCBI Taxonomy" id="295108"/>
    <lineage>
        <taxon>Bacteria</taxon>
        <taxon>Pseudomonadati</taxon>
        <taxon>Pseudomonadota</taxon>
        <taxon>Gammaproteobacteria</taxon>
        <taxon>Candidatus Berkiellales</taxon>
        <taxon>Candidatus Berkiellaceae</taxon>
        <taxon>Candidatus Berkiella</taxon>
    </lineage>
</organism>
<dbReference type="PANTHER" id="PTHR24171:SF11">
    <property type="entry name" value="26S PROTEASOME NON-ATPASE REGULATORY SUBUNIT 10"/>
    <property type="match status" value="1"/>
</dbReference>